<comment type="subunit">
    <text evidence="12">Component of the ubiquinol-cytochrome c oxidoreductase (cytochrome b-c1 complex, complex III, CIII), a multisubunit enzyme composed of 3 respiratory subunits cytochrome b, cytochrome c1 and Rieske protein, 2 core protein subunits, and additional low-molecular weight protein subunits.</text>
</comment>
<evidence type="ECO:0000256" key="1">
    <source>
        <dbReference type="ARBA" id="ARBA00004434"/>
    </source>
</evidence>
<comment type="similarity">
    <text evidence="2 12">Belongs to the UQCR10/QCR9 family.</text>
</comment>
<dbReference type="Gene3D" id="1.20.5.260">
    <property type="entry name" value="Cytochrome b-c1 complex subunit 9"/>
    <property type="match status" value="1"/>
</dbReference>
<dbReference type="InterPro" id="IPR008027">
    <property type="entry name" value="QCR9"/>
</dbReference>
<evidence type="ECO:0000256" key="8">
    <source>
        <dbReference type="ARBA" id="ARBA00022989"/>
    </source>
</evidence>
<keyword evidence="5" id="KW-0812">Transmembrane</keyword>
<keyword evidence="4 12" id="KW-0679">Respiratory chain</keyword>
<keyword evidence="8" id="KW-1133">Transmembrane helix</keyword>
<dbReference type="GO" id="GO:0006122">
    <property type="term" value="P:mitochondrial electron transport, ubiquinol to cytochrome c"/>
    <property type="evidence" value="ECO:0007669"/>
    <property type="project" value="UniProtKB-UniRule"/>
</dbReference>
<organism evidence="13 14">
    <name type="scientific">Lichtheimia corymbifera JMRC:FSU:9682</name>
    <dbReference type="NCBI Taxonomy" id="1263082"/>
    <lineage>
        <taxon>Eukaryota</taxon>
        <taxon>Fungi</taxon>
        <taxon>Fungi incertae sedis</taxon>
        <taxon>Mucoromycota</taxon>
        <taxon>Mucoromycotina</taxon>
        <taxon>Mucoromycetes</taxon>
        <taxon>Mucorales</taxon>
        <taxon>Lichtheimiaceae</taxon>
        <taxon>Lichtheimia</taxon>
    </lineage>
</organism>
<keyword evidence="9 12" id="KW-0496">Mitochondrion</keyword>
<reference evidence="13" key="1">
    <citation type="submission" date="2013-08" db="EMBL/GenBank/DDBJ databases">
        <title>Gene expansion shapes genome architecture in the human pathogen Lichtheimia corymbifera: an evolutionary genomics analysis in the ancient terrestrial Mucorales (Mucoromycotina).</title>
        <authorList>
            <person name="Schwartze V.U."/>
            <person name="Winter S."/>
            <person name="Shelest E."/>
            <person name="Marcet-Houben M."/>
            <person name="Horn F."/>
            <person name="Wehner S."/>
            <person name="Hoffmann K."/>
            <person name="Riege K."/>
            <person name="Sammeth M."/>
            <person name="Nowrousian M."/>
            <person name="Valiante V."/>
            <person name="Linde J."/>
            <person name="Jacobsen I.D."/>
            <person name="Marz M."/>
            <person name="Brakhage A.A."/>
            <person name="Gabaldon T."/>
            <person name="Bocker S."/>
            <person name="Voigt K."/>
        </authorList>
    </citation>
    <scope>NUCLEOTIDE SEQUENCE [LARGE SCALE GENOMIC DNA]</scope>
    <source>
        <strain evidence="13">FSU 9682</strain>
    </source>
</reference>
<dbReference type="OrthoDB" id="44067at2759"/>
<dbReference type="EMBL" id="CBTN010000029">
    <property type="protein sequence ID" value="CDH55426.1"/>
    <property type="molecule type" value="Genomic_DNA"/>
</dbReference>
<evidence type="ECO:0000256" key="11">
    <source>
        <dbReference type="ARBA" id="ARBA00044247"/>
    </source>
</evidence>
<proteinExistence type="inferred from homology"/>
<evidence type="ECO:0000256" key="10">
    <source>
        <dbReference type="ARBA" id="ARBA00023136"/>
    </source>
</evidence>
<dbReference type="PANTHER" id="PTHR12980:SF0">
    <property type="entry name" value="CYTOCHROME B-C1 COMPLEX SUBUNIT 9"/>
    <property type="match status" value="1"/>
</dbReference>
<evidence type="ECO:0000313" key="13">
    <source>
        <dbReference type="EMBL" id="CDH55426.1"/>
    </source>
</evidence>
<gene>
    <name evidence="13" type="ORF">LCOR_06567.1</name>
</gene>
<evidence type="ECO:0000256" key="12">
    <source>
        <dbReference type="RuleBase" id="RU368056"/>
    </source>
</evidence>
<protein>
    <recommendedName>
        <fullName evidence="11 12">Complex III subunit 9</fullName>
    </recommendedName>
</protein>
<comment type="caution">
    <text evidence="13">The sequence shown here is derived from an EMBL/GenBank/DDBJ whole genome shotgun (WGS) entry which is preliminary data.</text>
</comment>
<evidence type="ECO:0000256" key="4">
    <source>
        <dbReference type="ARBA" id="ARBA00022660"/>
    </source>
</evidence>
<dbReference type="FunFam" id="1.20.5.260:FF:000001">
    <property type="entry name" value="Cytochrome b-c1 complex subunit 9"/>
    <property type="match status" value="1"/>
</dbReference>
<evidence type="ECO:0000256" key="9">
    <source>
        <dbReference type="ARBA" id="ARBA00023128"/>
    </source>
</evidence>
<comment type="subcellular location">
    <subcellularLocation>
        <location evidence="1 12">Mitochondrion inner membrane</location>
        <topology evidence="1 12">Single-pass membrane protein</topology>
    </subcellularLocation>
</comment>
<dbReference type="VEuPathDB" id="FungiDB:LCOR_06567.1"/>
<evidence type="ECO:0000256" key="6">
    <source>
        <dbReference type="ARBA" id="ARBA00022792"/>
    </source>
</evidence>
<dbReference type="PANTHER" id="PTHR12980">
    <property type="entry name" value="UBIQUINOL-CYTOCHROME C REDUCTASE COMPLEX, SUBUNIT X"/>
    <property type="match status" value="1"/>
</dbReference>
<accession>A0A068S2E7</accession>
<sequence>MPAAGASSGLARTVYNTFFKRNSVYVTTIFASAIAFEMGFDTISDKVWDDMNKGKQWKDIKHKYEQ</sequence>
<evidence type="ECO:0000256" key="3">
    <source>
        <dbReference type="ARBA" id="ARBA00022448"/>
    </source>
</evidence>
<keyword evidence="14" id="KW-1185">Reference proteome</keyword>
<dbReference type="GO" id="GO:0045275">
    <property type="term" value="C:respiratory chain complex III"/>
    <property type="evidence" value="ECO:0007669"/>
    <property type="project" value="UniProtKB-UniRule"/>
</dbReference>
<evidence type="ECO:0000313" key="14">
    <source>
        <dbReference type="Proteomes" id="UP000027586"/>
    </source>
</evidence>
<evidence type="ECO:0000256" key="2">
    <source>
        <dbReference type="ARBA" id="ARBA00007856"/>
    </source>
</evidence>
<keyword evidence="7 12" id="KW-0249">Electron transport</keyword>
<dbReference type="InterPro" id="IPR036656">
    <property type="entry name" value="QCR9_sf"/>
</dbReference>
<dbReference type="SUPFAM" id="SSF81514">
    <property type="entry name" value="Subunit X (non-heme 7 kDa protein) of cytochrome bc1 complex (Ubiquinol-cytochrome c reductase)"/>
    <property type="match status" value="1"/>
</dbReference>
<dbReference type="STRING" id="1263082.A0A068S2E7"/>
<evidence type="ECO:0000256" key="5">
    <source>
        <dbReference type="ARBA" id="ARBA00022692"/>
    </source>
</evidence>
<evidence type="ECO:0000256" key="7">
    <source>
        <dbReference type="ARBA" id="ARBA00022982"/>
    </source>
</evidence>
<keyword evidence="10" id="KW-0472">Membrane</keyword>
<dbReference type="GO" id="GO:0005743">
    <property type="term" value="C:mitochondrial inner membrane"/>
    <property type="evidence" value="ECO:0007669"/>
    <property type="project" value="UniProtKB-SubCell"/>
</dbReference>
<dbReference type="Proteomes" id="UP000027586">
    <property type="component" value="Unassembled WGS sequence"/>
</dbReference>
<keyword evidence="6 12" id="KW-0999">Mitochondrion inner membrane</keyword>
<dbReference type="Pfam" id="PF05365">
    <property type="entry name" value="UCR_UQCRX_QCR9"/>
    <property type="match status" value="1"/>
</dbReference>
<dbReference type="AlphaFoldDB" id="A0A068S2E7"/>
<keyword evidence="3 12" id="KW-0813">Transport</keyword>
<name>A0A068S2E7_9FUNG</name>
<comment type="function">
    <text evidence="12">Component of the ubiquinol-cytochrome c oxidoreductase, a multisubunit transmembrane complex that is part of the mitochondrial electron transport chain which drives oxidative phosphorylation. The complex plays an important role in the uptake of multiple carbon sources present in different host niches.</text>
</comment>